<dbReference type="Gene3D" id="1.20.1250.20">
    <property type="entry name" value="MFS general substrate transporter like domains"/>
    <property type="match status" value="1"/>
</dbReference>
<dbReference type="HOGENOM" id="CLU_775413_0_0_11"/>
<feature type="transmembrane region" description="Helical" evidence="1">
    <location>
        <begin position="319"/>
        <end position="342"/>
    </location>
</feature>
<evidence type="ECO:0000313" key="2">
    <source>
        <dbReference type="EMBL" id="EDY56541.1"/>
    </source>
</evidence>
<feature type="transmembrane region" description="Helical" evidence="1">
    <location>
        <begin position="91"/>
        <end position="109"/>
    </location>
</feature>
<dbReference type="EMBL" id="CM000951">
    <property type="protein sequence ID" value="EDY56541.1"/>
    <property type="molecule type" value="Genomic_DNA"/>
</dbReference>
<feature type="transmembrane region" description="Helical" evidence="1">
    <location>
        <begin position="67"/>
        <end position="85"/>
    </location>
</feature>
<accession>B5HUN6</accession>
<dbReference type="InterPro" id="IPR036259">
    <property type="entry name" value="MFS_trans_sf"/>
</dbReference>
<proteinExistence type="predicted"/>
<feature type="transmembrane region" description="Helical" evidence="1">
    <location>
        <begin position="9"/>
        <end position="27"/>
    </location>
</feature>
<feature type="transmembrane region" description="Helical" evidence="1">
    <location>
        <begin position="197"/>
        <end position="221"/>
    </location>
</feature>
<keyword evidence="1" id="KW-0812">Transmembrane</keyword>
<protein>
    <submittedName>
        <fullName evidence="2">Uncharacterized protein</fullName>
    </submittedName>
</protein>
<gene>
    <name evidence="2" type="ORF">SSEG_09119</name>
</gene>
<dbReference type="OrthoDB" id="6998765at2"/>
<feature type="transmembrane region" description="Helical" evidence="1">
    <location>
        <begin position="233"/>
        <end position="253"/>
    </location>
</feature>
<dbReference type="Proteomes" id="UP000002785">
    <property type="component" value="Chromosome"/>
</dbReference>
<dbReference type="eggNOG" id="ENOG50342VT">
    <property type="taxonomic scope" value="Bacteria"/>
</dbReference>
<feature type="transmembrane region" description="Helical" evidence="1">
    <location>
        <begin position="286"/>
        <end position="307"/>
    </location>
</feature>
<organism evidence="2 3">
    <name type="scientific">Streptomyces sviceus (strain ATCC 29083 / DSM 924 / JCM 4929 / NBRC 13980 / NCIMB 11184 / NRRL 5439 / UC 5370)</name>
    <dbReference type="NCBI Taxonomy" id="463191"/>
    <lineage>
        <taxon>Bacteria</taxon>
        <taxon>Bacillati</taxon>
        <taxon>Actinomycetota</taxon>
        <taxon>Actinomycetes</taxon>
        <taxon>Kitasatosporales</taxon>
        <taxon>Streptomycetaceae</taxon>
        <taxon>Streptomyces</taxon>
    </lineage>
</organism>
<feature type="transmembrane region" description="Helical" evidence="1">
    <location>
        <begin position="156"/>
        <end position="176"/>
    </location>
</feature>
<dbReference type="SUPFAM" id="SSF103473">
    <property type="entry name" value="MFS general substrate transporter"/>
    <property type="match status" value="1"/>
</dbReference>
<evidence type="ECO:0000313" key="3">
    <source>
        <dbReference type="Proteomes" id="UP000002785"/>
    </source>
</evidence>
<feature type="transmembrane region" description="Helical" evidence="1">
    <location>
        <begin position="260"/>
        <end position="280"/>
    </location>
</feature>
<name>B5HUN6_STRX2</name>
<keyword evidence="1" id="KW-0472">Membrane</keyword>
<dbReference type="AlphaFoldDB" id="B5HUN6"/>
<dbReference type="RefSeq" id="WP_007387111.1">
    <property type="nucleotide sequence ID" value="NZ_CM000951.1"/>
</dbReference>
<keyword evidence="3" id="KW-1185">Reference proteome</keyword>
<reference evidence="2" key="1">
    <citation type="submission" date="2009-10" db="EMBL/GenBank/DDBJ databases">
        <title>The genome sequence of Streptomyces sviceus strain ATCC 29083.</title>
        <authorList>
            <consortium name="The Broad Institute Genome Sequencing Platform"/>
            <consortium name="Broad Institute Microbial Sequencing Center"/>
            <person name="Fischbach M."/>
            <person name="Godfrey P."/>
            <person name="Ward D."/>
            <person name="Young S."/>
            <person name="Zeng Q."/>
            <person name="Koehrsen M."/>
            <person name="Alvarado L."/>
            <person name="Berlin A.M."/>
            <person name="Bochicchio J."/>
            <person name="Borenstein D."/>
            <person name="Chapman S.B."/>
            <person name="Chen Z."/>
            <person name="Engels R."/>
            <person name="Freedman E."/>
            <person name="Gellesch M."/>
            <person name="Goldberg J."/>
            <person name="Griggs A."/>
            <person name="Gujja S."/>
            <person name="Heilman E.R."/>
            <person name="Heiman D.I."/>
            <person name="Hepburn T.A."/>
            <person name="Howarth C."/>
            <person name="Jen D."/>
            <person name="Larson L."/>
            <person name="Lewis B."/>
            <person name="Mehta T."/>
            <person name="Park D."/>
            <person name="Pearson M."/>
            <person name="Richards J."/>
            <person name="Roberts A."/>
            <person name="Saif S."/>
            <person name="Shea T.D."/>
            <person name="Shenoy N."/>
            <person name="Sisk P."/>
            <person name="Stolte C."/>
            <person name="Sykes S.N."/>
            <person name="Thomson T."/>
            <person name="Walk T."/>
            <person name="White J."/>
            <person name="Yandava C."/>
            <person name="Straight P."/>
            <person name="Clardy J."/>
            <person name="Hung D."/>
            <person name="Kolter R."/>
            <person name="Mekalanos J."/>
            <person name="Walker S."/>
            <person name="Walsh C.T."/>
            <person name="Wieland-Brown L.C."/>
            <person name="Haas B."/>
            <person name="Nusbaum C."/>
            <person name="Birren B."/>
        </authorList>
    </citation>
    <scope>NUCLEOTIDE SEQUENCE [LARGE SCALE GENOMIC DNA]</scope>
    <source>
        <strain evidence="2">ATCC 29083</strain>
    </source>
</reference>
<sequence>MTRYTLYSGLYRFFNGVVLLLLNWHIASSQGGGYDALAISTALSFVPAVFVPPLIRFCPIAGGARMTAAGLAGVSLTLLLIAAGYDHVHVVVALNFVLWIFFFFLESTWEVWFNDEASGLDNVVLRKHSSLTMTVNQVALMVGPLFAPLFTRAIRAEGVVVVCAVLFAAVAVMSLGSHRTAAATEQTLQEADPKSQGSLSVLYLLAFMLVWPVLGTFNLMLPLQALSNGRSMLTVGIMDMFLGIGMAVAGTFLHRLTKSLGSWVLVGAAVAVAGAMALWFSVPGFGAPQMVAIFALGCAFGSMRVVLRAEAASAFSPRQVGAIVANANASSLVLLAAVLAGGRYFSSHIWLAPFALTLLLVLVFQGIRKVQSSRLISIEVSE</sequence>
<feature type="transmembrane region" description="Helical" evidence="1">
    <location>
        <begin position="348"/>
        <end position="367"/>
    </location>
</feature>
<evidence type="ECO:0000256" key="1">
    <source>
        <dbReference type="SAM" id="Phobius"/>
    </source>
</evidence>
<keyword evidence="1" id="KW-1133">Transmembrane helix</keyword>